<feature type="domain" description="Bro-N" evidence="1">
    <location>
        <begin position="55"/>
        <end position="137"/>
    </location>
</feature>
<reference evidence="2 3" key="1">
    <citation type="submission" date="2016-02" db="EMBL/GenBank/DDBJ databases">
        <title>Complete Genome of H5569, the type strain of the newly described species Haematospirillium jordaniae.</title>
        <authorList>
            <person name="Nicholson A.C."/>
            <person name="Humrighouse B.W."/>
            <person name="Loparov V."/>
            <person name="McQuiston J.R."/>
        </authorList>
    </citation>
    <scope>NUCLEOTIDE SEQUENCE [LARGE SCALE GENOMIC DNA]</scope>
    <source>
        <strain evidence="2 3">H5569</strain>
    </source>
</reference>
<protein>
    <recommendedName>
        <fullName evidence="1">Bro-N domain-containing protein</fullName>
    </recommendedName>
</protein>
<evidence type="ECO:0000313" key="2">
    <source>
        <dbReference type="EMBL" id="AMW34574.1"/>
    </source>
</evidence>
<keyword evidence="3" id="KW-1185">Reference proteome</keyword>
<evidence type="ECO:0000313" key="3">
    <source>
        <dbReference type="Proteomes" id="UP000076066"/>
    </source>
</evidence>
<dbReference type="OrthoDB" id="9803893at2"/>
<dbReference type="InterPro" id="IPR003497">
    <property type="entry name" value="BRO_N_domain"/>
</dbReference>
<proteinExistence type="predicted"/>
<dbReference type="KEGG" id="hjo:AY555_04555"/>
<dbReference type="GeneID" id="53316421"/>
<dbReference type="AlphaFoldDB" id="A0A143DCW2"/>
<accession>A0A143DCW2</accession>
<organism evidence="2 3">
    <name type="scientific">Haematospirillum jordaniae</name>
    <dbReference type="NCBI Taxonomy" id="1549855"/>
    <lineage>
        <taxon>Bacteria</taxon>
        <taxon>Pseudomonadati</taxon>
        <taxon>Pseudomonadota</taxon>
        <taxon>Alphaproteobacteria</taxon>
        <taxon>Rhodospirillales</taxon>
        <taxon>Novispirillaceae</taxon>
        <taxon>Haematospirillum</taxon>
    </lineage>
</organism>
<dbReference type="EMBL" id="CP014525">
    <property type="protein sequence ID" value="AMW34574.1"/>
    <property type="molecule type" value="Genomic_DNA"/>
</dbReference>
<dbReference type="Proteomes" id="UP000076066">
    <property type="component" value="Chromosome"/>
</dbReference>
<sequence length="154" mass="17340">MSKTLTGMNFSETIERVAKTEPAELTLVTNTSMNDGEIEKLIAAFEAAARKDGGGKEFWFARDLQKLLGYDRWENFLSSISRAKIACENSGQRVDDHFRDVTKMVELGSGAVREIEDMKLGRYACYLITQNSDARKKPVAFGQSYQAAWSHFNI</sequence>
<dbReference type="Pfam" id="PF02498">
    <property type="entry name" value="Bro-N"/>
    <property type="match status" value="1"/>
</dbReference>
<evidence type="ECO:0000259" key="1">
    <source>
        <dbReference type="Pfam" id="PF02498"/>
    </source>
</evidence>
<name>A0A143DCW2_9PROT</name>
<dbReference type="RefSeq" id="WP_066134025.1">
    <property type="nucleotide sequence ID" value="NZ_CP014525.1"/>
</dbReference>
<gene>
    <name evidence="2" type="ORF">AY555_04555</name>
</gene>